<accession>A0A8S0WRC3</accession>
<dbReference type="AlphaFoldDB" id="A0A8S0WRC3"/>
<proteinExistence type="predicted"/>
<comment type="caution">
    <text evidence="1">The sequence shown here is derived from an EMBL/GenBank/DDBJ whole genome shotgun (WGS) entry which is preliminary data.</text>
</comment>
<name>A0A8S0WRC3_9GAMM</name>
<evidence type="ECO:0000313" key="2">
    <source>
        <dbReference type="Proteomes" id="UP000494216"/>
    </source>
</evidence>
<keyword evidence="2" id="KW-1185">Reference proteome</keyword>
<gene>
    <name evidence="1" type="ORF">METHB2_540007</name>
</gene>
<protein>
    <submittedName>
        <fullName evidence="1">Uncharacterized protein</fullName>
    </submittedName>
</protein>
<dbReference type="Proteomes" id="UP000494216">
    <property type="component" value="Unassembled WGS sequence"/>
</dbReference>
<sequence>MESHAGKRIFVKTLVVTLQEMRAEVKKFRKVRYSGIACQVQDYAPCWHDDYPVLY</sequence>
<evidence type="ECO:0000313" key="1">
    <source>
        <dbReference type="EMBL" id="CAA9891961.1"/>
    </source>
</evidence>
<dbReference type="EMBL" id="CADCXN010000085">
    <property type="protein sequence ID" value="CAA9891961.1"/>
    <property type="molecule type" value="Genomic_DNA"/>
</dbReference>
<organism evidence="1 2">
    <name type="scientific">Candidatus Methylobacter favarea</name>
    <dbReference type="NCBI Taxonomy" id="2707345"/>
    <lineage>
        <taxon>Bacteria</taxon>
        <taxon>Pseudomonadati</taxon>
        <taxon>Pseudomonadota</taxon>
        <taxon>Gammaproteobacteria</taxon>
        <taxon>Methylococcales</taxon>
        <taxon>Methylococcaceae</taxon>
        <taxon>Methylobacter</taxon>
    </lineage>
</organism>
<reference evidence="1 2" key="1">
    <citation type="submission" date="2020-02" db="EMBL/GenBank/DDBJ databases">
        <authorList>
            <person name="Hogendoorn C."/>
        </authorList>
    </citation>
    <scope>NUCLEOTIDE SEQUENCE [LARGE SCALE GENOMIC DNA]</scope>
    <source>
        <strain evidence="1">METHB21</strain>
    </source>
</reference>